<evidence type="ECO:0000313" key="1">
    <source>
        <dbReference type="EMBL" id="QQP53023.1"/>
    </source>
</evidence>
<name>A0A7T8KBT6_CALRO</name>
<dbReference type="AlphaFoldDB" id="A0A7T8KBT6"/>
<accession>A0A7T8KBT6</accession>
<gene>
    <name evidence="1" type="ORF">FKW44_005346</name>
</gene>
<keyword evidence="2" id="KW-1185">Reference proteome</keyword>
<feature type="non-terminal residue" evidence="1">
    <location>
        <position position="70"/>
    </location>
</feature>
<dbReference type="Proteomes" id="UP000595437">
    <property type="component" value="Chromosome 3"/>
</dbReference>
<reference evidence="2" key="1">
    <citation type="submission" date="2021-01" db="EMBL/GenBank/DDBJ databases">
        <title>Caligus Genome Assembly.</title>
        <authorList>
            <person name="Gallardo-Escarate C."/>
        </authorList>
    </citation>
    <scope>NUCLEOTIDE SEQUENCE [LARGE SCALE GENOMIC DNA]</scope>
</reference>
<organism evidence="1 2">
    <name type="scientific">Caligus rogercresseyi</name>
    <name type="common">Sea louse</name>
    <dbReference type="NCBI Taxonomy" id="217165"/>
    <lineage>
        <taxon>Eukaryota</taxon>
        <taxon>Metazoa</taxon>
        <taxon>Ecdysozoa</taxon>
        <taxon>Arthropoda</taxon>
        <taxon>Crustacea</taxon>
        <taxon>Multicrustacea</taxon>
        <taxon>Hexanauplia</taxon>
        <taxon>Copepoda</taxon>
        <taxon>Siphonostomatoida</taxon>
        <taxon>Caligidae</taxon>
        <taxon>Caligus</taxon>
    </lineage>
</organism>
<feature type="non-terminal residue" evidence="1">
    <location>
        <position position="1"/>
    </location>
</feature>
<proteinExistence type="predicted"/>
<evidence type="ECO:0000313" key="2">
    <source>
        <dbReference type="Proteomes" id="UP000595437"/>
    </source>
</evidence>
<sequence length="70" mass="7964">PAVSQPIKLSDIRVEESRFLIQELEEIKRTVKYEAFKAFSSEVSARGITVEITRNIIDVVKVNIHLKLPA</sequence>
<protein>
    <submittedName>
        <fullName evidence="1">Uncharacterized protein</fullName>
    </submittedName>
</protein>
<dbReference type="EMBL" id="CP045892">
    <property type="protein sequence ID" value="QQP53023.1"/>
    <property type="molecule type" value="Genomic_DNA"/>
</dbReference>